<accession>A0AAV9GC50</accession>
<keyword evidence="1" id="KW-0732">Signal</keyword>
<gene>
    <name evidence="2" type="ORF">QBC34DRAFT_469822</name>
</gene>
<reference evidence="2" key="2">
    <citation type="submission" date="2023-05" db="EMBL/GenBank/DDBJ databases">
        <authorList>
            <consortium name="Lawrence Berkeley National Laboratory"/>
            <person name="Steindorff A."/>
            <person name="Hensen N."/>
            <person name="Bonometti L."/>
            <person name="Westerberg I."/>
            <person name="Brannstrom I.O."/>
            <person name="Guillou S."/>
            <person name="Cros-Aarteil S."/>
            <person name="Calhoun S."/>
            <person name="Haridas S."/>
            <person name="Kuo A."/>
            <person name="Mondo S."/>
            <person name="Pangilinan J."/>
            <person name="Riley R."/>
            <person name="Labutti K."/>
            <person name="Andreopoulos B."/>
            <person name="Lipzen A."/>
            <person name="Chen C."/>
            <person name="Yanf M."/>
            <person name="Daum C."/>
            <person name="Ng V."/>
            <person name="Clum A."/>
            <person name="Ohm R."/>
            <person name="Martin F."/>
            <person name="Silar P."/>
            <person name="Natvig D."/>
            <person name="Lalanne C."/>
            <person name="Gautier V."/>
            <person name="Ament-Velasquez S.L."/>
            <person name="Kruys A."/>
            <person name="Hutchinson M.I."/>
            <person name="Powell A.J."/>
            <person name="Barry K."/>
            <person name="Miller A.N."/>
            <person name="Grigoriev I.V."/>
            <person name="Debuchy R."/>
            <person name="Gladieux P."/>
            <person name="Thoren M.H."/>
            <person name="Johannesson H."/>
        </authorList>
    </citation>
    <scope>NUCLEOTIDE SEQUENCE</scope>
    <source>
        <strain evidence="2">PSN243</strain>
    </source>
</reference>
<name>A0AAV9GC50_9PEZI</name>
<reference evidence="2" key="1">
    <citation type="journal article" date="2023" name="Mol. Phylogenet. Evol.">
        <title>Genome-scale phylogeny and comparative genomics of the fungal order Sordariales.</title>
        <authorList>
            <person name="Hensen N."/>
            <person name="Bonometti L."/>
            <person name="Westerberg I."/>
            <person name="Brannstrom I.O."/>
            <person name="Guillou S."/>
            <person name="Cros-Aarteil S."/>
            <person name="Calhoun S."/>
            <person name="Haridas S."/>
            <person name="Kuo A."/>
            <person name="Mondo S."/>
            <person name="Pangilinan J."/>
            <person name="Riley R."/>
            <person name="LaButti K."/>
            <person name="Andreopoulos B."/>
            <person name="Lipzen A."/>
            <person name="Chen C."/>
            <person name="Yan M."/>
            <person name="Daum C."/>
            <person name="Ng V."/>
            <person name="Clum A."/>
            <person name="Steindorff A."/>
            <person name="Ohm R.A."/>
            <person name="Martin F."/>
            <person name="Silar P."/>
            <person name="Natvig D.O."/>
            <person name="Lalanne C."/>
            <person name="Gautier V."/>
            <person name="Ament-Velasquez S.L."/>
            <person name="Kruys A."/>
            <person name="Hutchinson M.I."/>
            <person name="Powell A.J."/>
            <person name="Barry K."/>
            <person name="Miller A.N."/>
            <person name="Grigoriev I.V."/>
            <person name="Debuchy R."/>
            <person name="Gladieux P."/>
            <person name="Hiltunen Thoren M."/>
            <person name="Johannesson H."/>
        </authorList>
    </citation>
    <scope>NUCLEOTIDE SEQUENCE</scope>
    <source>
        <strain evidence="2">PSN243</strain>
    </source>
</reference>
<evidence type="ECO:0000313" key="2">
    <source>
        <dbReference type="EMBL" id="KAK4446419.1"/>
    </source>
</evidence>
<dbReference type="AlphaFoldDB" id="A0AAV9GC50"/>
<sequence>MKWLHPLAWAAFAGLAYTEVLDLGDLKQFDPKLTALPDGIHPNAIWINPADGQDGFNVVLGPDLKVKVDGVLQGCGAADNQCYQEVVKVLREEGTIQMDKRLDKRAVLIAAATIAEVLQTGIKVIEALGAVLLAFGALFGGSGSEKGHHWPGVVASAAGKLPQATPITVSAGGSAVATITKAPIPIATVAPGAPVVTAVTTPGNGFENGDLVVVLGKDLAARLQEVMARNKDCQAGAEFDKQHPTPAARRAKRAGGTFGNVICGAQAAILNAETGGALGGFLLPGSGSIDFTFTNTEAIAAVEQIDELSKTFHVAAPLPSNRAHQLATLFVALGINSAIDDIPVGERNRIKASLVSTGGGSGGGRPGENCPGKTLVCGILENQDCAMKIVQAANSNATRSVCEDGPHKDCPCTGPALPIIHSASRGKINLIRTMRRIRDNRYKPQCNIVLSDIPSDLFSSSKMNIHNHFCESWVKDAPLKMTVDSRGANTLPEPHRKGVVAKRTPPANPSSFGDFRFDLAFKPSKDGGDCMVSDCNKAFVDMARTCRSDSSGVYMYETGSYNVGCGSFTYDIRKRRPDEPRIGEEVADLIPYDRYCYKPEELPELKGDVHDGTVMSATMFICAGRALPEYFIQKDNKTTWGHSISRFGNVPYQYNIWWKPGCKIEKNWGPTAISAMNPFMQKSGLEGNTCAKFLWENWKECTGNGGRGGNIQLGCLMYEFMASDVKREF</sequence>
<dbReference type="Proteomes" id="UP001321760">
    <property type="component" value="Unassembled WGS sequence"/>
</dbReference>
<comment type="caution">
    <text evidence="2">The sequence shown here is derived from an EMBL/GenBank/DDBJ whole genome shotgun (WGS) entry which is preliminary data.</text>
</comment>
<organism evidence="2 3">
    <name type="scientific">Podospora aff. communis PSN243</name>
    <dbReference type="NCBI Taxonomy" id="3040156"/>
    <lineage>
        <taxon>Eukaryota</taxon>
        <taxon>Fungi</taxon>
        <taxon>Dikarya</taxon>
        <taxon>Ascomycota</taxon>
        <taxon>Pezizomycotina</taxon>
        <taxon>Sordariomycetes</taxon>
        <taxon>Sordariomycetidae</taxon>
        <taxon>Sordariales</taxon>
        <taxon>Podosporaceae</taxon>
        <taxon>Podospora</taxon>
    </lineage>
</organism>
<keyword evidence="3" id="KW-1185">Reference proteome</keyword>
<proteinExistence type="predicted"/>
<evidence type="ECO:0000313" key="3">
    <source>
        <dbReference type="Proteomes" id="UP001321760"/>
    </source>
</evidence>
<dbReference type="EMBL" id="MU865957">
    <property type="protein sequence ID" value="KAK4446419.1"/>
    <property type="molecule type" value="Genomic_DNA"/>
</dbReference>
<feature type="signal peptide" evidence="1">
    <location>
        <begin position="1"/>
        <end position="18"/>
    </location>
</feature>
<protein>
    <submittedName>
        <fullName evidence="2">Uncharacterized protein</fullName>
    </submittedName>
</protein>
<evidence type="ECO:0000256" key="1">
    <source>
        <dbReference type="SAM" id="SignalP"/>
    </source>
</evidence>
<feature type="chain" id="PRO_5043698511" evidence="1">
    <location>
        <begin position="19"/>
        <end position="729"/>
    </location>
</feature>